<dbReference type="InterPro" id="IPR051471">
    <property type="entry name" value="Bacterial_PTS_sugar_comp"/>
</dbReference>
<keyword evidence="3" id="KW-0963">Cytoplasm</keyword>
<dbReference type="PANTHER" id="PTHR33799">
    <property type="entry name" value="PTS PERMEASE-RELATED-RELATED"/>
    <property type="match status" value="1"/>
</dbReference>
<gene>
    <name evidence="9" type="ORF">HNQ47_000800</name>
</gene>
<evidence type="ECO:0000313" key="10">
    <source>
        <dbReference type="Proteomes" id="UP000539953"/>
    </source>
</evidence>
<comment type="caution">
    <text evidence="9">The sequence shown here is derived from an EMBL/GenBank/DDBJ whole genome shotgun (WGS) entry which is preliminary data.</text>
</comment>
<dbReference type="InterPro" id="IPR033887">
    <property type="entry name" value="PTS_IIA_man"/>
</dbReference>
<organism evidence="9 10">
    <name type="scientific">Catenisphaera adipataccumulans</name>
    <dbReference type="NCBI Taxonomy" id="700500"/>
    <lineage>
        <taxon>Bacteria</taxon>
        <taxon>Bacillati</taxon>
        <taxon>Bacillota</taxon>
        <taxon>Erysipelotrichia</taxon>
        <taxon>Erysipelotrichales</taxon>
        <taxon>Erysipelotrichaceae</taxon>
        <taxon>Catenisphaera</taxon>
    </lineage>
</organism>
<evidence type="ECO:0000256" key="6">
    <source>
        <dbReference type="ARBA" id="ARBA00022683"/>
    </source>
</evidence>
<evidence type="ECO:0000256" key="3">
    <source>
        <dbReference type="ARBA" id="ARBA00022490"/>
    </source>
</evidence>
<evidence type="ECO:0000256" key="4">
    <source>
        <dbReference type="ARBA" id="ARBA00022597"/>
    </source>
</evidence>
<evidence type="ECO:0000256" key="7">
    <source>
        <dbReference type="ARBA" id="ARBA00022777"/>
    </source>
</evidence>
<proteinExistence type="predicted"/>
<dbReference type="InterPro" id="IPR036662">
    <property type="entry name" value="PTS_EIIA_man-typ_sf"/>
</dbReference>
<dbReference type="PROSITE" id="PS51096">
    <property type="entry name" value="PTS_EIIA_TYPE_4"/>
    <property type="match status" value="1"/>
</dbReference>
<evidence type="ECO:0000259" key="8">
    <source>
        <dbReference type="PROSITE" id="PS51096"/>
    </source>
</evidence>
<dbReference type="SUPFAM" id="SSF53062">
    <property type="entry name" value="PTS system fructose IIA component-like"/>
    <property type="match status" value="1"/>
</dbReference>
<keyword evidence="10" id="KW-1185">Reference proteome</keyword>
<evidence type="ECO:0000256" key="1">
    <source>
        <dbReference type="ARBA" id="ARBA00004496"/>
    </source>
</evidence>
<dbReference type="Gene3D" id="3.40.50.510">
    <property type="entry name" value="Phosphotransferase system, mannose-type IIA component"/>
    <property type="match status" value="1"/>
</dbReference>
<dbReference type="EMBL" id="JACHHK010000002">
    <property type="protein sequence ID" value="MBB5182781.1"/>
    <property type="molecule type" value="Genomic_DNA"/>
</dbReference>
<evidence type="ECO:0000256" key="2">
    <source>
        <dbReference type="ARBA" id="ARBA00022448"/>
    </source>
</evidence>
<dbReference type="RefSeq" id="WP_183327717.1">
    <property type="nucleotide sequence ID" value="NZ_JACHHK010000002.1"/>
</dbReference>
<dbReference type="AlphaFoldDB" id="A0A7W8CWA3"/>
<accession>A0A7W8CWA3</accession>
<dbReference type="GO" id="GO:0009401">
    <property type="term" value="P:phosphoenolpyruvate-dependent sugar phosphotransferase system"/>
    <property type="evidence" value="ECO:0007669"/>
    <property type="project" value="UniProtKB-KW"/>
</dbReference>
<evidence type="ECO:0000256" key="5">
    <source>
        <dbReference type="ARBA" id="ARBA00022679"/>
    </source>
</evidence>
<feature type="domain" description="PTS EIIA type-4" evidence="8">
    <location>
        <begin position="1"/>
        <end position="123"/>
    </location>
</feature>
<keyword evidence="6" id="KW-0598">Phosphotransferase system</keyword>
<dbReference type="Proteomes" id="UP000539953">
    <property type="component" value="Unassembled WGS sequence"/>
</dbReference>
<comment type="subcellular location">
    <subcellularLocation>
        <location evidence="1">Cytoplasm</location>
    </subcellularLocation>
</comment>
<dbReference type="InterPro" id="IPR004701">
    <property type="entry name" value="PTS_EIIA_man-typ"/>
</dbReference>
<name>A0A7W8CWA3_9FIRM</name>
<reference evidence="9 10" key="1">
    <citation type="submission" date="2020-08" db="EMBL/GenBank/DDBJ databases">
        <title>Genomic Encyclopedia of Type Strains, Phase IV (KMG-IV): sequencing the most valuable type-strain genomes for metagenomic binning, comparative biology and taxonomic classification.</title>
        <authorList>
            <person name="Goeker M."/>
        </authorList>
    </citation>
    <scope>NUCLEOTIDE SEQUENCE [LARGE SCALE GENOMIC DNA]</scope>
    <source>
        <strain evidence="9 10">DSM 25799</strain>
    </source>
</reference>
<dbReference type="Pfam" id="PF03610">
    <property type="entry name" value="EIIA-man"/>
    <property type="match status" value="1"/>
</dbReference>
<keyword evidence="7" id="KW-0418">Kinase</keyword>
<dbReference type="GO" id="GO:0005737">
    <property type="term" value="C:cytoplasm"/>
    <property type="evidence" value="ECO:0007669"/>
    <property type="project" value="UniProtKB-SubCell"/>
</dbReference>
<evidence type="ECO:0000313" key="9">
    <source>
        <dbReference type="EMBL" id="MBB5182781.1"/>
    </source>
</evidence>
<protein>
    <submittedName>
        <fullName evidence="9">PTS system mannose-specific IIA component</fullName>
    </submittedName>
</protein>
<dbReference type="GO" id="GO:0016301">
    <property type="term" value="F:kinase activity"/>
    <property type="evidence" value="ECO:0007669"/>
    <property type="project" value="UniProtKB-KW"/>
</dbReference>
<dbReference type="GO" id="GO:0016020">
    <property type="term" value="C:membrane"/>
    <property type="evidence" value="ECO:0007669"/>
    <property type="project" value="InterPro"/>
</dbReference>
<dbReference type="CDD" id="cd00006">
    <property type="entry name" value="PTS_IIA_man"/>
    <property type="match status" value="1"/>
</dbReference>
<keyword evidence="5" id="KW-0808">Transferase</keyword>
<keyword evidence="4" id="KW-0762">Sugar transport</keyword>
<dbReference type="PANTHER" id="PTHR33799:SF1">
    <property type="entry name" value="PTS SYSTEM MANNOSE-SPECIFIC EIIAB COMPONENT-RELATED"/>
    <property type="match status" value="1"/>
</dbReference>
<sequence length="148" mass="16786">MQIILVSHGSFSKGLYETMEMVLGPQKKLSYVGLYPKEGIDTLKENIEKEFNKAESGEEILVLTDLFYGSPFNAVVQLMNKYDIYHLTGINVPLLMEILIMRNNGKNAEEICAEAMKLAGSTVQDVRKYLEDMMEIGEEDDEECETSF</sequence>
<keyword evidence="2" id="KW-0813">Transport</keyword>